<comment type="similarity">
    <text evidence="1">Belongs to the barstar family.</text>
</comment>
<keyword evidence="4" id="KW-1185">Reference proteome</keyword>
<dbReference type="Proteomes" id="UP000199477">
    <property type="component" value="Unassembled WGS sequence"/>
</dbReference>
<dbReference type="Gene3D" id="3.30.370.10">
    <property type="entry name" value="Barstar-like"/>
    <property type="match status" value="1"/>
</dbReference>
<dbReference type="InterPro" id="IPR000468">
    <property type="entry name" value="Barstar"/>
</dbReference>
<evidence type="ECO:0000313" key="4">
    <source>
        <dbReference type="Proteomes" id="UP000199477"/>
    </source>
</evidence>
<protein>
    <submittedName>
        <fullName evidence="3">Barstar (Barnase inhibitor)</fullName>
    </submittedName>
</protein>
<dbReference type="EMBL" id="FONH01000004">
    <property type="protein sequence ID" value="SFE86625.1"/>
    <property type="molecule type" value="Genomic_DNA"/>
</dbReference>
<evidence type="ECO:0000313" key="3">
    <source>
        <dbReference type="EMBL" id="SFE86625.1"/>
    </source>
</evidence>
<proteinExistence type="inferred from homology"/>
<dbReference type="Pfam" id="PF01337">
    <property type="entry name" value="Barstar"/>
    <property type="match status" value="1"/>
</dbReference>
<dbReference type="STRING" id="500610.SAMN02799615_01898"/>
<dbReference type="InterPro" id="IPR035905">
    <property type="entry name" value="Barstar-like_sf"/>
</dbReference>
<evidence type="ECO:0000256" key="1">
    <source>
        <dbReference type="ARBA" id="ARBA00006845"/>
    </source>
</evidence>
<name>A0A1I2E188_9GAMM</name>
<gene>
    <name evidence="3" type="ORF">SAMN02799615_01898</name>
</gene>
<organism evidence="3 4">
    <name type="scientific">Dyella marensis</name>
    <dbReference type="NCBI Taxonomy" id="500610"/>
    <lineage>
        <taxon>Bacteria</taxon>
        <taxon>Pseudomonadati</taxon>
        <taxon>Pseudomonadota</taxon>
        <taxon>Gammaproteobacteria</taxon>
        <taxon>Lysobacterales</taxon>
        <taxon>Rhodanobacteraceae</taxon>
        <taxon>Dyella</taxon>
    </lineage>
</organism>
<accession>A0A1I2E188</accession>
<reference evidence="4" key="1">
    <citation type="submission" date="2016-10" db="EMBL/GenBank/DDBJ databases">
        <authorList>
            <person name="Varghese N."/>
            <person name="Submissions S."/>
        </authorList>
    </citation>
    <scope>NUCLEOTIDE SEQUENCE [LARGE SCALE GENOMIC DNA]</scope>
    <source>
        <strain evidence="4">UNC178MFTsu3.1</strain>
    </source>
</reference>
<dbReference type="AlphaFoldDB" id="A0A1I2E188"/>
<sequence>MTTQDHDIDLLDPDAGGVFFVVEDDLDPLAAQGAGHGLFVARTSLKGCTGKDELLRRLKASWRLPAEFGDNWDALADSVNDLDWLEGSGYLLLFDHADDLREASEEDFDILLDILDEAAETWQEDGKPFFAFFAMPESAFNDPDF</sequence>
<dbReference type="RefSeq" id="WP_026633195.1">
    <property type="nucleotide sequence ID" value="NZ_FONH01000004.1"/>
</dbReference>
<evidence type="ECO:0000259" key="2">
    <source>
        <dbReference type="Pfam" id="PF01337"/>
    </source>
</evidence>
<dbReference type="SUPFAM" id="SSF52038">
    <property type="entry name" value="Barstar-related"/>
    <property type="match status" value="1"/>
</dbReference>
<feature type="domain" description="Barstar (barnase inhibitor)" evidence="2">
    <location>
        <begin position="40"/>
        <end position="133"/>
    </location>
</feature>